<evidence type="ECO:0000256" key="6">
    <source>
        <dbReference type="ARBA" id="ARBA00022946"/>
    </source>
</evidence>
<dbReference type="GO" id="GO:0008260">
    <property type="term" value="F:succinyl-CoA:3-oxo-acid CoA-transferase activity"/>
    <property type="evidence" value="ECO:0007669"/>
    <property type="project" value="UniProtKB-EC"/>
</dbReference>
<feature type="active site" description="5-glutamyl coenzyme A thioester intermediate" evidence="8">
    <location>
        <position position="318"/>
    </location>
</feature>
<evidence type="ECO:0000256" key="4">
    <source>
        <dbReference type="ARBA" id="ARBA00012490"/>
    </source>
</evidence>
<dbReference type="UniPathway" id="UPA00929">
    <property type="reaction ID" value="UER00894"/>
</dbReference>
<dbReference type="AlphaFoldDB" id="U3LND9"/>
<evidence type="ECO:0000313" key="9">
    <source>
        <dbReference type="EMBL" id="AGG11565.1"/>
    </source>
</evidence>
<dbReference type="PANTHER" id="PTHR13707:SF23">
    <property type="entry name" value="SUCCINYL-COA:3-KETOACID-COENZYME A TRANSFERASE"/>
    <property type="match status" value="1"/>
</dbReference>
<evidence type="ECO:0000256" key="8">
    <source>
        <dbReference type="PIRSR" id="PIRSR000858-1"/>
    </source>
</evidence>
<dbReference type="EMBL" id="KC534796">
    <property type="protein sequence ID" value="AGG11565.1"/>
    <property type="molecule type" value="Genomic_DNA"/>
</dbReference>
<dbReference type="InterPro" id="IPR014388">
    <property type="entry name" value="3-oxoacid_CoA-transferase"/>
</dbReference>
<dbReference type="VEuPathDB" id="TriTrypDB:PCON_0003320"/>
<dbReference type="Pfam" id="PF01144">
    <property type="entry name" value="CoA_trans"/>
    <property type="match status" value="2"/>
</dbReference>
<evidence type="ECO:0000256" key="3">
    <source>
        <dbReference type="ARBA" id="ARBA00007154"/>
    </source>
</evidence>
<dbReference type="PIRSF" id="PIRSF000858">
    <property type="entry name" value="SCOT-t"/>
    <property type="match status" value="1"/>
</dbReference>
<dbReference type="Gene3D" id="3.40.1080.10">
    <property type="entry name" value="Glutaconate Coenzyme A-transferase"/>
    <property type="match status" value="2"/>
</dbReference>
<reference evidence="9" key="1">
    <citation type="journal article" date="2013" name="Curr. Biol.">
        <title>Paratrypanosoma is a novel early-branching trypanosomatid.</title>
        <authorList>
            <person name="Flegontov P."/>
            <person name="Votypka J."/>
            <person name="Skalicky T."/>
            <person name="Logacheva M.D."/>
            <person name="Penin A.A."/>
            <person name="Tanifuji G."/>
            <person name="Onodera N.T."/>
            <person name="Kondrashov A.S."/>
            <person name="Volf P."/>
            <person name="Archibald J.M."/>
            <person name="Lukes J."/>
        </authorList>
    </citation>
    <scope>NUCLEOTIDE SEQUENCE</scope>
    <source>
        <strain evidence="9">CUL13</strain>
    </source>
</reference>
<feature type="non-terminal residue" evidence="9">
    <location>
        <position position="495"/>
    </location>
</feature>
<sequence length="495" mass="52877">MLRSSRFCLVYIDKVVSASEALVGLQNGMSVAFGGFGCSGMPHALIKEIQCKGTKDINAYSDAAGVDDYGLGLLVQQKQLRKLTLSYVGNNKILAKQYLKGGIEIEFCPQGTLAERMRAGGAGIPAFFTATGFGTQRQIGGQILRYNPDGTPASLSPPRETRNFDGRWYVLENAIKTDFSFVKAWKADRCGNLVFRGLARNFNDVCAMCGKTVVVEVEELVDNGAIDPAEVHLPSVYVDRIVHTGPYPIHIEHHTTSHAGHTPSAENATTPEEAARQIIARRAALEFHHGMYVNLGIGIPTEAANYIPKGISVKLQSENGLLGMGPFPTEDQVSPDWINAGKQTITALPGSAIFDSSMSFAMIRGGHMDVTMLGALEVAANGDLSNWMIPGKLIKGPGGAMDLVASGSHVIVTTTHTSKKGEPKIVQTCSLPITGKSCVNRIITEKAVFDVNANGVAGLTLVEMAEGVTVDELKACTGAPFKVCEVKTMPLAPLE</sequence>
<accession>U3LND9</accession>
<dbReference type="GO" id="GO:0005739">
    <property type="term" value="C:mitochondrion"/>
    <property type="evidence" value="ECO:0007669"/>
    <property type="project" value="UniProtKB-SubCell"/>
</dbReference>
<dbReference type="SUPFAM" id="SSF100950">
    <property type="entry name" value="NagB/RpiA/CoA transferase-like"/>
    <property type="match status" value="2"/>
</dbReference>
<comment type="similarity">
    <text evidence="3">Belongs to the 3-oxoacid CoA-transferase family.</text>
</comment>
<keyword evidence="7" id="KW-0496">Mitochondrion</keyword>
<dbReference type="EC" id="2.8.3.5" evidence="4"/>
<dbReference type="FunFam" id="3.40.1080.10:FF:000001">
    <property type="entry name" value="Succinyl-coa:3-ketoacid-coenzyme a transferase subunit b"/>
    <property type="match status" value="1"/>
</dbReference>
<dbReference type="PROSITE" id="PS01273">
    <property type="entry name" value="COA_TRANSF_1"/>
    <property type="match status" value="1"/>
</dbReference>
<evidence type="ECO:0000256" key="7">
    <source>
        <dbReference type="ARBA" id="ARBA00023128"/>
    </source>
</evidence>
<dbReference type="PANTHER" id="PTHR13707">
    <property type="entry name" value="KETOACID-COENZYME A TRANSFERASE"/>
    <property type="match status" value="1"/>
</dbReference>
<dbReference type="InterPro" id="IPR012791">
    <property type="entry name" value="3-oxoacid_CoA-transf_B"/>
</dbReference>
<protein>
    <recommendedName>
        <fullName evidence="4">3-oxoacid CoA-transferase</fullName>
        <ecNumber evidence="4">2.8.3.5</ecNumber>
    </recommendedName>
</protein>
<dbReference type="InterPro" id="IPR037171">
    <property type="entry name" value="NagB/RpiA_transferase-like"/>
</dbReference>
<comment type="subcellular location">
    <subcellularLocation>
        <location evidence="1">Mitochondrion</location>
    </subcellularLocation>
</comment>
<keyword evidence="5" id="KW-0808">Transferase</keyword>
<evidence type="ECO:0000256" key="1">
    <source>
        <dbReference type="ARBA" id="ARBA00004173"/>
    </source>
</evidence>
<dbReference type="InterPro" id="IPR004165">
    <property type="entry name" value="CoA_trans_fam_I"/>
</dbReference>
<dbReference type="GO" id="GO:0046952">
    <property type="term" value="P:ketone body catabolic process"/>
    <property type="evidence" value="ECO:0007669"/>
    <property type="project" value="InterPro"/>
</dbReference>
<evidence type="ECO:0000256" key="5">
    <source>
        <dbReference type="ARBA" id="ARBA00022679"/>
    </source>
</evidence>
<evidence type="ECO:0000256" key="2">
    <source>
        <dbReference type="ARBA" id="ARBA00004753"/>
    </source>
</evidence>
<proteinExistence type="inferred from homology"/>
<keyword evidence="6" id="KW-0809">Transit peptide</keyword>
<dbReference type="NCBIfam" id="TIGR02428">
    <property type="entry name" value="pcaJ_scoB_fam"/>
    <property type="match status" value="1"/>
</dbReference>
<name>U3LND9_9TRYP</name>
<dbReference type="InterPro" id="IPR004164">
    <property type="entry name" value="CoA_transf_AS"/>
</dbReference>
<dbReference type="PROSITE" id="PS01274">
    <property type="entry name" value="COA_TRANSF_2"/>
    <property type="match status" value="1"/>
</dbReference>
<dbReference type="InterPro" id="IPR004163">
    <property type="entry name" value="CoA_transf_BS"/>
</dbReference>
<organism evidence="9">
    <name type="scientific">Paratrypanosoma confusum</name>
    <dbReference type="NCBI Taxonomy" id="1470209"/>
    <lineage>
        <taxon>Eukaryota</taxon>
        <taxon>Discoba</taxon>
        <taxon>Euglenozoa</taxon>
        <taxon>Kinetoplastea</taxon>
        <taxon>Metakinetoplastina</taxon>
        <taxon>Trypanosomatida</taxon>
        <taxon>Trypanosomatidae</taxon>
        <taxon>Paratrypanosoma</taxon>
    </lineage>
</organism>
<dbReference type="SMART" id="SM00882">
    <property type="entry name" value="CoA_trans"/>
    <property type="match status" value="2"/>
</dbReference>
<comment type="pathway">
    <text evidence="2">Ketone metabolism; succinyl-CoA degradation; acetoacetyl-CoA from succinyl-CoA: step 1/1.</text>
</comment>